<dbReference type="InterPro" id="IPR036010">
    <property type="entry name" value="2Fe-2S_ferredoxin-like_sf"/>
</dbReference>
<dbReference type="Pfam" id="PF00487">
    <property type="entry name" value="FA_desaturase"/>
    <property type="match status" value="1"/>
</dbReference>
<dbReference type="SUPFAM" id="SSF52343">
    <property type="entry name" value="Ferredoxin reductase-like, C-terminal NADP-linked domain"/>
    <property type="match status" value="1"/>
</dbReference>
<dbReference type="InterPro" id="IPR039261">
    <property type="entry name" value="FNR_nucleotide-bd"/>
</dbReference>
<evidence type="ECO:0000256" key="1">
    <source>
        <dbReference type="SAM" id="Phobius"/>
    </source>
</evidence>
<feature type="domain" description="FAD-binding FR-type" evidence="3">
    <location>
        <begin position="312"/>
        <end position="414"/>
    </location>
</feature>
<feature type="transmembrane region" description="Helical" evidence="1">
    <location>
        <begin position="204"/>
        <end position="222"/>
    </location>
</feature>
<dbReference type="InterPro" id="IPR001041">
    <property type="entry name" value="2Fe-2S_ferredoxin-type"/>
</dbReference>
<dbReference type="CDD" id="cd00207">
    <property type="entry name" value="fer2"/>
    <property type="match status" value="1"/>
</dbReference>
<dbReference type="PROSITE" id="PS51085">
    <property type="entry name" value="2FE2S_FER_2"/>
    <property type="match status" value="1"/>
</dbReference>
<organism evidence="4 5">
    <name type="scientific">Litoribacillus peritrichatus</name>
    <dbReference type="NCBI Taxonomy" id="718191"/>
    <lineage>
        <taxon>Bacteria</taxon>
        <taxon>Pseudomonadati</taxon>
        <taxon>Pseudomonadota</taxon>
        <taxon>Gammaproteobacteria</taxon>
        <taxon>Oceanospirillales</taxon>
        <taxon>Oceanospirillaceae</taxon>
        <taxon>Litoribacillus</taxon>
    </lineage>
</organism>
<dbReference type="Gene3D" id="3.10.20.30">
    <property type="match status" value="1"/>
</dbReference>
<protein>
    <submittedName>
        <fullName evidence="4">Fatty acid desaturase</fullName>
    </submittedName>
</protein>
<dbReference type="RefSeq" id="WP_344799949.1">
    <property type="nucleotide sequence ID" value="NZ_BAABBN010000012.1"/>
</dbReference>
<evidence type="ECO:0000259" key="3">
    <source>
        <dbReference type="PROSITE" id="PS51384"/>
    </source>
</evidence>
<sequence>MNAKVSATVVAQKVQVTSKADGWRAYSSGVAWGTVTLFFGVLAGYIAMLVALFTGTLNLVEGMFAATLLIYLGFTVVHEAGHGNIAHEVTWMKPFERIMGWISTLLFLVLPFGLFAKIHDYHHAFTNDPDRDPDHWVSGDTWLEASLRAPTLAFNYLYLTATRFKDDPVITQTHRSSLVYYLVTLSIVLGLLGSGLWFELLIVGILPIFLASYVLGMLFDWIPHMPTRQQSRYQNTRSYLFPGLGFLTMGQSYHHIHHLYPRVTWYNYKRVFDLIRPELEEKNAPIEELFPSNVPGFGQSLNALEPRSLDGFHKLTLRVESIQQVTAESVAITFERMNGRVFSFKAGQYVTLSKLIDGDVVTRCYSLCEAPDSGKLTVGVKRVKNGRLSVYLNEILKAGDELTVAGPFGDFIFDSDASMNAKQVTLISGGSGITPNLAIAKTALARCPDTQVHLIYANRSIKDMMFLLQLNQLLFDYSDRFNLTNIFEQPHASWHGETGYLTEETLLRVLALQADPLESAFYVCGPTPMKDNVVKTLKGLGVKDSQVLVEEFAQVTPRPEGDVHSVKIELANGLTHELSVAENQTVLQAAQQEGVKISHACGVGQCGCCMMLVAEGESELAIEDAPGLLSGEKDRGLTLACQCRPKSALLLKEVQTI</sequence>
<keyword evidence="1" id="KW-0812">Transmembrane</keyword>
<feature type="transmembrane region" description="Helical" evidence="1">
    <location>
        <begin position="59"/>
        <end position="78"/>
    </location>
</feature>
<dbReference type="InterPro" id="IPR008333">
    <property type="entry name" value="Cbr1-like_FAD-bd_dom"/>
</dbReference>
<feature type="transmembrane region" description="Helical" evidence="1">
    <location>
        <begin position="178"/>
        <end position="198"/>
    </location>
</feature>
<dbReference type="EMBL" id="BAABBN010000012">
    <property type="protein sequence ID" value="GAA3935933.1"/>
    <property type="molecule type" value="Genomic_DNA"/>
</dbReference>
<dbReference type="Gene3D" id="3.40.50.80">
    <property type="entry name" value="Nucleotide-binding domain of ferredoxin-NADP reductase (FNR) module"/>
    <property type="match status" value="1"/>
</dbReference>
<evidence type="ECO:0000313" key="5">
    <source>
        <dbReference type="Proteomes" id="UP001501565"/>
    </source>
</evidence>
<accession>A0ABP7N3I7</accession>
<feature type="transmembrane region" description="Helical" evidence="1">
    <location>
        <begin position="98"/>
        <end position="116"/>
    </location>
</feature>
<dbReference type="InterPro" id="IPR005804">
    <property type="entry name" value="FA_desaturase_dom"/>
</dbReference>
<dbReference type="Gene3D" id="2.40.30.10">
    <property type="entry name" value="Translation factors"/>
    <property type="match status" value="1"/>
</dbReference>
<dbReference type="PRINTS" id="PR00406">
    <property type="entry name" value="CYTB5RDTASE"/>
</dbReference>
<dbReference type="InterPro" id="IPR050415">
    <property type="entry name" value="MRET"/>
</dbReference>
<dbReference type="PANTHER" id="PTHR47354:SF5">
    <property type="entry name" value="PROTEIN RFBI"/>
    <property type="match status" value="1"/>
</dbReference>
<feature type="domain" description="2Fe-2S ferredoxin-type" evidence="2">
    <location>
        <begin position="564"/>
        <end position="657"/>
    </location>
</feature>
<dbReference type="Proteomes" id="UP001501565">
    <property type="component" value="Unassembled WGS sequence"/>
</dbReference>
<dbReference type="PANTHER" id="PTHR47354">
    <property type="entry name" value="NADH OXIDOREDUCTASE HCR"/>
    <property type="match status" value="1"/>
</dbReference>
<dbReference type="InterPro" id="IPR017938">
    <property type="entry name" value="Riboflavin_synthase-like_b-brl"/>
</dbReference>
<dbReference type="Pfam" id="PF00111">
    <property type="entry name" value="Fer2"/>
    <property type="match status" value="1"/>
</dbReference>
<dbReference type="InterPro" id="IPR017927">
    <property type="entry name" value="FAD-bd_FR_type"/>
</dbReference>
<evidence type="ECO:0000313" key="4">
    <source>
        <dbReference type="EMBL" id="GAA3935933.1"/>
    </source>
</evidence>
<dbReference type="SUPFAM" id="SSF54292">
    <property type="entry name" value="2Fe-2S ferredoxin-like"/>
    <property type="match status" value="1"/>
</dbReference>
<dbReference type="InterPro" id="IPR012675">
    <property type="entry name" value="Beta-grasp_dom_sf"/>
</dbReference>
<dbReference type="SUPFAM" id="SSF63380">
    <property type="entry name" value="Riboflavin synthase domain-like"/>
    <property type="match status" value="1"/>
</dbReference>
<gene>
    <name evidence="4" type="ORF">GCM10022277_35520</name>
</gene>
<dbReference type="Pfam" id="PF00175">
    <property type="entry name" value="NAD_binding_1"/>
    <property type="match status" value="1"/>
</dbReference>
<proteinExistence type="predicted"/>
<feature type="transmembrane region" description="Helical" evidence="1">
    <location>
        <begin position="30"/>
        <end position="52"/>
    </location>
</feature>
<reference evidence="5" key="1">
    <citation type="journal article" date="2019" name="Int. J. Syst. Evol. Microbiol.">
        <title>The Global Catalogue of Microorganisms (GCM) 10K type strain sequencing project: providing services to taxonomists for standard genome sequencing and annotation.</title>
        <authorList>
            <consortium name="The Broad Institute Genomics Platform"/>
            <consortium name="The Broad Institute Genome Sequencing Center for Infectious Disease"/>
            <person name="Wu L."/>
            <person name="Ma J."/>
        </authorList>
    </citation>
    <scope>NUCLEOTIDE SEQUENCE [LARGE SCALE GENOMIC DNA]</scope>
    <source>
        <strain evidence="5">JCM 17551</strain>
    </source>
</reference>
<dbReference type="InterPro" id="IPR001433">
    <property type="entry name" value="OxRdtase_FAD/NAD-bd"/>
</dbReference>
<name>A0ABP7N3I7_9GAMM</name>
<dbReference type="CDD" id="cd06214">
    <property type="entry name" value="PA_degradation_oxidoreductase_like"/>
    <property type="match status" value="1"/>
</dbReference>
<evidence type="ECO:0000259" key="2">
    <source>
        <dbReference type="PROSITE" id="PS51085"/>
    </source>
</evidence>
<keyword evidence="5" id="KW-1185">Reference proteome</keyword>
<comment type="caution">
    <text evidence="4">The sequence shown here is derived from an EMBL/GenBank/DDBJ whole genome shotgun (WGS) entry which is preliminary data.</text>
</comment>
<dbReference type="PROSITE" id="PS51384">
    <property type="entry name" value="FAD_FR"/>
    <property type="match status" value="1"/>
</dbReference>
<dbReference type="Pfam" id="PF00970">
    <property type="entry name" value="FAD_binding_6"/>
    <property type="match status" value="1"/>
</dbReference>
<keyword evidence="1" id="KW-0472">Membrane</keyword>
<keyword evidence="1" id="KW-1133">Transmembrane helix</keyword>